<accession>A0AAV3RNZ4</accession>
<keyword evidence="2" id="KW-1185">Reference proteome</keyword>
<name>A0AAV3RNZ4_LITER</name>
<dbReference type="EMBL" id="BAABME010044250">
    <property type="protein sequence ID" value="GAA0178233.1"/>
    <property type="molecule type" value="Genomic_DNA"/>
</dbReference>
<comment type="caution">
    <text evidence="1">The sequence shown here is derived from an EMBL/GenBank/DDBJ whole genome shotgun (WGS) entry which is preliminary data.</text>
</comment>
<gene>
    <name evidence="1" type="ORF">LIER_44025</name>
</gene>
<organism evidence="1 2">
    <name type="scientific">Lithospermum erythrorhizon</name>
    <name type="common">Purple gromwell</name>
    <name type="synonym">Lithospermum officinale var. erythrorhizon</name>
    <dbReference type="NCBI Taxonomy" id="34254"/>
    <lineage>
        <taxon>Eukaryota</taxon>
        <taxon>Viridiplantae</taxon>
        <taxon>Streptophyta</taxon>
        <taxon>Embryophyta</taxon>
        <taxon>Tracheophyta</taxon>
        <taxon>Spermatophyta</taxon>
        <taxon>Magnoliopsida</taxon>
        <taxon>eudicotyledons</taxon>
        <taxon>Gunneridae</taxon>
        <taxon>Pentapetalae</taxon>
        <taxon>asterids</taxon>
        <taxon>lamiids</taxon>
        <taxon>Boraginales</taxon>
        <taxon>Boraginaceae</taxon>
        <taxon>Boraginoideae</taxon>
        <taxon>Lithospermeae</taxon>
        <taxon>Lithospermum</taxon>
    </lineage>
</organism>
<dbReference type="Proteomes" id="UP001454036">
    <property type="component" value="Unassembled WGS sequence"/>
</dbReference>
<proteinExistence type="predicted"/>
<evidence type="ECO:0000313" key="2">
    <source>
        <dbReference type="Proteomes" id="UP001454036"/>
    </source>
</evidence>
<evidence type="ECO:0000313" key="1">
    <source>
        <dbReference type="EMBL" id="GAA0178233.1"/>
    </source>
</evidence>
<sequence length="87" mass="9597">MLSVSSCPNMINCSSQAKSSHFALETLPCPPPRKPPDLRHVADDILVNTLTTSSRPQLLSRIEKKDAAKSLAHHRKDNYHPVSLPIS</sequence>
<dbReference type="AlphaFoldDB" id="A0AAV3RNZ4"/>
<reference evidence="1 2" key="1">
    <citation type="submission" date="2024-01" db="EMBL/GenBank/DDBJ databases">
        <title>The complete chloroplast genome sequence of Lithospermum erythrorhizon: insights into the phylogenetic relationship among Boraginaceae species and the maternal lineages of purple gromwells.</title>
        <authorList>
            <person name="Okada T."/>
            <person name="Watanabe K."/>
        </authorList>
    </citation>
    <scope>NUCLEOTIDE SEQUENCE [LARGE SCALE GENOMIC DNA]</scope>
</reference>
<protein>
    <submittedName>
        <fullName evidence="1">Uncharacterized protein</fullName>
    </submittedName>
</protein>